<reference evidence="2" key="1">
    <citation type="journal article" date="2019" name="Database">
        <title>The radish genome database (RadishGD): an integrated information resource for radish genomics.</title>
        <authorList>
            <person name="Yu H.J."/>
            <person name="Baek S."/>
            <person name="Lee Y.J."/>
            <person name="Cho A."/>
            <person name="Mun J.H."/>
        </authorList>
    </citation>
    <scope>NUCLEOTIDE SEQUENCE [LARGE SCALE GENOMIC DNA]</scope>
    <source>
        <strain evidence="2">cv. WK10039</strain>
    </source>
</reference>
<evidence type="ECO:0000313" key="3">
    <source>
        <dbReference type="RefSeq" id="XP_018473776.1"/>
    </source>
</evidence>
<accession>A0A6J0MQG8</accession>
<organism evidence="2 3">
    <name type="scientific">Raphanus sativus</name>
    <name type="common">Radish</name>
    <name type="synonym">Raphanus raphanistrum var. sativus</name>
    <dbReference type="NCBI Taxonomy" id="3726"/>
    <lineage>
        <taxon>Eukaryota</taxon>
        <taxon>Viridiplantae</taxon>
        <taxon>Streptophyta</taxon>
        <taxon>Embryophyta</taxon>
        <taxon>Tracheophyta</taxon>
        <taxon>Spermatophyta</taxon>
        <taxon>Magnoliopsida</taxon>
        <taxon>eudicotyledons</taxon>
        <taxon>Gunneridae</taxon>
        <taxon>Pentapetalae</taxon>
        <taxon>rosids</taxon>
        <taxon>malvids</taxon>
        <taxon>Brassicales</taxon>
        <taxon>Brassicaceae</taxon>
        <taxon>Brassiceae</taxon>
        <taxon>Raphanus</taxon>
    </lineage>
</organism>
<name>A0A6J0MQG8_RAPSA</name>
<dbReference type="Pfam" id="PF13976">
    <property type="entry name" value="gag_pre-integrs"/>
    <property type="match status" value="1"/>
</dbReference>
<dbReference type="RefSeq" id="XP_018473776.1">
    <property type="nucleotide sequence ID" value="XM_018618274.1"/>
</dbReference>
<evidence type="ECO:0000259" key="1">
    <source>
        <dbReference type="Pfam" id="PF13976"/>
    </source>
</evidence>
<dbReference type="KEGG" id="rsz:108845000"/>
<gene>
    <name evidence="3" type="primary">LOC108845000</name>
</gene>
<dbReference type="GeneID" id="108845000"/>
<dbReference type="OrthoDB" id="1750507at2759"/>
<reference evidence="3" key="2">
    <citation type="submission" date="2025-08" db="UniProtKB">
        <authorList>
            <consortium name="RefSeq"/>
        </authorList>
    </citation>
    <scope>IDENTIFICATION</scope>
    <source>
        <tissue evidence="3">Leaf</tissue>
    </source>
</reference>
<proteinExistence type="predicted"/>
<sequence length="118" mass="13468">MCMEDYEGQLDDTEHDVNFSGGAWRVKKGSMVVARGHKRDTLYMTTSYQDTIVVVENAKQTKLWHCRWVHMSEKGMKLMIENGALPDLKTVDHQMCESCILGKQKRASFSKGGREPKS</sequence>
<evidence type="ECO:0000313" key="2">
    <source>
        <dbReference type="Proteomes" id="UP000504610"/>
    </source>
</evidence>
<protein>
    <submittedName>
        <fullName evidence="3">Uncharacterized mitochondrial protein AtMg00300-like</fullName>
    </submittedName>
</protein>
<dbReference type="AlphaFoldDB" id="A0A6J0MQG8"/>
<keyword evidence="2" id="KW-1185">Reference proteome</keyword>
<feature type="domain" description="GAG-pre-integrase" evidence="1">
    <location>
        <begin position="42"/>
        <end position="104"/>
    </location>
</feature>
<dbReference type="Proteomes" id="UP000504610">
    <property type="component" value="Chromosome 3"/>
</dbReference>
<dbReference type="InterPro" id="IPR025724">
    <property type="entry name" value="GAG-pre-integrase_dom"/>
</dbReference>